<dbReference type="InterPro" id="IPR011990">
    <property type="entry name" value="TPR-like_helical_dom_sf"/>
</dbReference>
<dbReference type="UCSC" id="C33H5.8">
    <property type="organism name" value="c. elegans"/>
</dbReference>
<feature type="domain" description="RNA-polymerase II-associated protein 3-like C-terminal" evidence="5">
    <location>
        <begin position="181"/>
        <end position="273"/>
    </location>
</feature>
<dbReference type="PANTHER" id="PTHR46423">
    <property type="entry name" value="RNA POLYMERASE II-ASSOCIATED PROTEIN 3"/>
    <property type="match status" value="1"/>
</dbReference>
<dbReference type="EMBL" id="BX284604">
    <property type="protein sequence ID" value="CCD66570.1"/>
    <property type="molecule type" value="Genomic_DNA"/>
</dbReference>
<dbReference type="RefSeq" id="NP_501282.1">
    <property type="nucleotide sequence ID" value="NM_068881.2"/>
</dbReference>
<dbReference type="CTD" id="183187"/>
<evidence type="ECO:0000313" key="6">
    <source>
        <dbReference type="EMBL" id="CCD66570.1"/>
    </source>
</evidence>
<reference evidence="6 7" key="1">
    <citation type="journal article" date="1998" name="Science">
        <title>Genome sequence of the nematode C. elegans: a platform for investigating biology.</title>
        <authorList>
            <consortium name="The C. elegans sequencing consortium"/>
            <person name="Sulson J.E."/>
            <person name="Waterston R."/>
        </authorList>
    </citation>
    <scope>NUCLEOTIDE SEQUENCE [LARGE SCALE GENOMIC DNA]</scope>
    <source>
        <strain evidence="6 7">Bristol N2</strain>
    </source>
</reference>
<dbReference type="SMR" id="Q18405"/>
<evidence type="ECO:0000313" key="8">
    <source>
        <dbReference type="WormBase" id="C33H5.8"/>
    </source>
</evidence>
<dbReference type="OrthoDB" id="245563at2759"/>
<keyword evidence="2" id="KW-0802">TPR repeat</keyword>
<name>Q18405_CAEEL</name>
<evidence type="ECO:0000256" key="2">
    <source>
        <dbReference type="ARBA" id="ARBA00022803"/>
    </source>
</evidence>
<dbReference type="eggNOG" id="KOG4648">
    <property type="taxonomic scope" value="Eukaryota"/>
</dbReference>
<dbReference type="InterPro" id="IPR019734">
    <property type="entry name" value="TPR_rpt"/>
</dbReference>
<dbReference type="HOGENOM" id="CLU_081673_0_0_1"/>
<dbReference type="KEGG" id="cel:CELE_C33H5.8"/>
<dbReference type="FunCoup" id="Q18405">
    <property type="interactions" value="1245"/>
</dbReference>
<dbReference type="Pfam" id="PF13877">
    <property type="entry name" value="RPAP3_C"/>
    <property type="match status" value="1"/>
</dbReference>
<dbReference type="InterPro" id="IPR025986">
    <property type="entry name" value="RPAP3-like_C"/>
</dbReference>
<keyword evidence="1" id="KW-0677">Repeat</keyword>
<dbReference type="SUPFAM" id="SSF48452">
    <property type="entry name" value="TPR-like"/>
    <property type="match status" value="1"/>
</dbReference>
<dbReference type="PhylomeDB" id="Q18405"/>
<dbReference type="PeptideAtlas" id="Q18405"/>
<evidence type="ECO:0000256" key="1">
    <source>
        <dbReference type="ARBA" id="ARBA00022737"/>
    </source>
</evidence>
<organism evidence="6 7">
    <name type="scientific">Caenorhabditis elegans</name>
    <dbReference type="NCBI Taxonomy" id="6239"/>
    <lineage>
        <taxon>Eukaryota</taxon>
        <taxon>Metazoa</taxon>
        <taxon>Ecdysozoa</taxon>
        <taxon>Nematoda</taxon>
        <taxon>Chromadorea</taxon>
        <taxon>Rhabditida</taxon>
        <taxon>Rhabditina</taxon>
        <taxon>Rhabditomorpha</taxon>
        <taxon>Rhabditoidea</taxon>
        <taxon>Rhabditidae</taxon>
        <taxon>Peloderinae</taxon>
        <taxon>Caenorhabditis</taxon>
    </lineage>
</organism>
<evidence type="ECO:0000259" key="5">
    <source>
        <dbReference type="Pfam" id="PF13877"/>
    </source>
</evidence>
<sequence length="297" mass="34412">MDEEKKIAQRLKEQGNEAFKKKKYHKAMTIYSKSLEHWPDPIVFSNRAQAGLNADLPLLAQIDCTAALNLDSTAAKAYYRRAQAFKALELYELAERDMKTCFKYSNDPNMERQANDLKGKKNVQVIDLPSIERDEYLQSDEKFTKIDFTYNIEKIEEIIVAEEPENDNIVPKYITKLPPHPKDYQDFVGAVNMLKRAQSLLPLAEYFLNISMDKYSELFDELLDDVYAVQIFKALNFHLKTGRTIPHLAARMMIISELSRFDLLIAFMSEEQKSTITEILDYMVPEEAAMVSSRYSF</sequence>
<dbReference type="AGR" id="WB:WBGene00016375"/>
<dbReference type="SMART" id="SM00028">
    <property type="entry name" value="TPR"/>
    <property type="match status" value="2"/>
</dbReference>
<dbReference type="OMA" id="SFRYHNA"/>
<dbReference type="AlphaFoldDB" id="Q18405"/>
<comment type="similarity">
    <text evidence="3">Belongs to the RPAP3 family.</text>
</comment>
<gene>
    <name evidence="6 8" type="primary">rpap-3</name>
    <name evidence="8" type="ORF">C33H5.8</name>
    <name evidence="6" type="ORF">CELE_C33H5.8</name>
</gene>
<dbReference type="Proteomes" id="UP000001940">
    <property type="component" value="Chromosome IV"/>
</dbReference>
<keyword evidence="7" id="KW-1185">Reference proteome</keyword>
<dbReference type="InParanoid" id="Q18405"/>
<dbReference type="Gene3D" id="1.25.40.10">
    <property type="entry name" value="Tetratricopeptide repeat domain"/>
    <property type="match status" value="1"/>
</dbReference>
<dbReference type="Bgee" id="WBGene00016375">
    <property type="expression patterns" value="Expressed in germ line (C elegans) and 4 other cell types or tissues"/>
</dbReference>
<accession>Q18405</accession>
<keyword evidence="9" id="KW-1267">Proteomics identification</keyword>
<protein>
    <recommendedName>
        <fullName evidence="4">RNA polymerase II-associated protein 3</fullName>
    </recommendedName>
</protein>
<evidence type="ECO:0000313" key="7">
    <source>
        <dbReference type="Proteomes" id="UP000001940"/>
    </source>
</evidence>
<dbReference type="PIR" id="T34141">
    <property type="entry name" value="T34141"/>
</dbReference>
<proteinExistence type="evidence at protein level"/>
<dbReference type="WormBase" id="C33H5.8">
    <property type="protein sequence ID" value="CE04151"/>
    <property type="gene ID" value="WBGene00016375"/>
    <property type="gene designation" value="rpap-3"/>
</dbReference>
<dbReference type="PaxDb" id="6239-C33H5.8"/>
<evidence type="ECO:0000256" key="4">
    <source>
        <dbReference type="ARBA" id="ARBA00040133"/>
    </source>
</evidence>
<evidence type="ECO:0000256" key="3">
    <source>
        <dbReference type="ARBA" id="ARBA00038275"/>
    </source>
</evidence>
<dbReference type="STRING" id="6239.C33H5.8.1"/>
<dbReference type="InterPro" id="IPR051966">
    <property type="entry name" value="RPAP3"/>
</dbReference>
<dbReference type="PANTHER" id="PTHR46423:SF1">
    <property type="entry name" value="RNA POLYMERASE II-ASSOCIATED PROTEIN 3"/>
    <property type="match status" value="1"/>
</dbReference>
<evidence type="ECO:0007829" key="9">
    <source>
        <dbReference type="PeptideAtlas" id="Q18405"/>
    </source>
</evidence>
<dbReference type="GeneID" id="183187"/>